<dbReference type="Proteomes" id="UP001177023">
    <property type="component" value="Unassembled WGS sequence"/>
</dbReference>
<dbReference type="InterPro" id="IPR051728">
    <property type="entry name" value="RING-FYVE_E3_ubiquitin-ligase"/>
</dbReference>
<evidence type="ECO:0000256" key="3">
    <source>
        <dbReference type="PROSITE-ProRule" id="PRU00175"/>
    </source>
</evidence>
<feature type="non-terminal residue" evidence="6">
    <location>
        <position position="379"/>
    </location>
</feature>
<keyword evidence="7" id="KW-1185">Reference proteome</keyword>
<evidence type="ECO:0000313" key="6">
    <source>
        <dbReference type="EMBL" id="CAJ0582892.1"/>
    </source>
</evidence>
<organism evidence="6 7">
    <name type="scientific">Mesorhabditis spiculigera</name>
    <dbReference type="NCBI Taxonomy" id="96644"/>
    <lineage>
        <taxon>Eukaryota</taxon>
        <taxon>Metazoa</taxon>
        <taxon>Ecdysozoa</taxon>
        <taxon>Nematoda</taxon>
        <taxon>Chromadorea</taxon>
        <taxon>Rhabditida</taxon>
        <taxon>Rhabditina</taxon>
        <taxon>Rhabditomorpha</taxon>
        <taxon>Rhabditoidea</taxon>
        <taxon>Rhabditidae</taxon>
        <taxon>Mesorhabditinae</taxon>
        <taxon>Mesorhabditis</taxon>
    </lineage>
</organism>
<dbReference type="AlphaFoldDB" id="A0AA36D8R2"/>
<feature type="region of interest" description="Disordered" evidence="4">
    <location>
        <begin position="173"/>
        <end position="214"/>
    </location>
</feature>
<feature type="domain" description="RING-type" evidence="5">
    <location>
        <begin position="329"/>
        <end position="366"/>
    </location>
</feature>
<dbReference type="EMBL" id="CATQJA010002664">
    <property type="protein sequence ID" value="CAJ0582892.1"/>
    <property type="molecule type" value="Genomic_DNA"/>
</dbReference>
<evidence type="ECO:0000259" key="5">
    <source>
        <dbReference type="PROSITE" id="PS50089"/>
    </source>
</evidence>
<gene>
    <name evidence="6" type="ORF">MSPICULIGERA_LOCUS21022</name>
</gene>
<dbReference type="PROSITE" id="PS50089">
    <property type="entry name" value="ZF_RING_2"/>
    <property type="match status" value="1"/>
</dbReference>
<dbReference type="GO" id="GO:0008270">
    <property type="term" value="F:zinc ion binding"/>
    <property type="evidence" value="ECO:0007669"/>
    <property type="project" value="UniProtKB-KW"/>
</dbReference>
<feature type="compositionally biased region" description="Basic and acidic residues" evidence="4">
    <location>
        <begin position="236"/>
        <end position="262"/>
    </location>
</feature>
<keyword evidence="1 3" id="KW-0479">Metal-binding</keyword>
<reference evidence="6" key="1">
    <citation type="submission" date="2023-06" db="EMBL/GenBank/DDBJ databases">
        <authorList>
            <person name="Delattre M."/>
        </authorList>
    </citation>
    <scope>NUCLEOTIDE SEQUENCE</scope>
    <source>
        <strain evidence="6">AF72</strain>
    </source>
</reference>
<dbReference type="InterPro" id="IPR013083">
    <property type="entry name" value="Znf_RING/FYVE/PHD"/>
</dbReference>
<dbReference type="SUPFAM" id="SSF57850">
    <property type="entry name" value="RING/U-box"/>
    <property type="match status" value="1"/>
</dbReference>
<protein>
    <recommendedName>
        <fullName evidence="5">RING-type domain-containing protein</fullName>
    </recommendedName>
</protein>
<name>A0AA36D8R2_9BILA</name>
<evidence type="ECO:0000256" key="2">
    <source>
        <dbReference type="ARBA" id="ARBA00022833"/>
    </source>
</evidence>
<dbReference type="Gene3D" id="3.30.40.10">
    <property type="entry name" value="Zinc/RING finger domain, C3HC4 (zinc finger)"/>
    <property type="match status" value="1"/>
</dbReference>
<dbReference type="Pfam" id="PF13920">
    <property type="entry name" value="zf-C3HC4_3"/>
    <property type="match status" value="1"/>
</dbReference>
<dbReference type="PANTHER" id="PTHR14879:SF5">
    <property type="entry name" value="RING-TYPE DOMAIN-CONTAINING PROTEIN"/>
    <property type="match status" value="1"/>
</dbReference>
<accession>A0AA36D8R2</accession>
<proteinExistence type="predicted"/>
<feature type="region of interest" description="Disordered" evidence="4">
    <location>
        <begin position="234"/>
        <end position="265"/>
    </location>
</feature>
<evidence type="ECO:0000256" key="1">
    <source>
        <dbReference type="ARBA" id="ARBA00022771"/>
    </source>
</evidence>
<dbReference type="InterPro" id="IPR001841">
    <property type="entry name" value="Znf_RING"/>
</dbReference>
<sequence>MSLLQGYAPRVPPHFPSLHWSASMPEEGQTSLQDQLRLAKEMGFPDDVIMKALKANSTVPDVYTAFENTNTMLDCLHQVQRDLKNQKLSLSVYGESRHGDNTSKMLAPRSASVSRAASLNLGSTGSRGSRSDSHDINRLISTLDKEQERTRKEVESHIARLKERIRSLEYDLQEEKTERERAEEKERQMVNRLKDEEDNLKSEQEENRKLHRELSQNKLDVDKLTLEKLQIQKQLSDQRELSEHRKKGHEEELKEKQRELDSLKSSLATNSVAASRIEELQAENRRLKSELSSQTATYESLAKEHSEAQSLLHTVNQRFNSAEQQLIKCCVCLEQKPEIVFFPCLHVCVCDGCFTREPMSKCPTCRARLVGHSKVFLGS</sequence>
<evidence type="ECO:0000313" key="7">
    <source>
        <dbReference type="Proteomes" id="UP001177023"/>
    </source>
</evidence>
<dbReference type="PANTHER" id="PTHR14879">
    <property type="entry name" value="CASPASE REGULATOR, RING FINGER DOMAIN-CONTAINING"/>
    <property type="match status" value="1"/>
</dbReference>
<comment type="caution">
    <text evidence="6">The sequence shown here is derived from an EMBL/GenBank/DDBJ whole genome shotgun (WGS) entry which is preliminary data.</text>
</comment>
<evidence type="ECO:0000256" key="4">
    <source>
        <dbReference type="SAM" id="MobiDB-lite"/>
    </source>
</evidence>
<keyword evidence="1 3" id="KW-0863">Zinc-finger</keyword>
<keyword evidence="2" id="KW-0862">Zinc</keyword>